<dbReference type="GO" id="GO:1990573">
    <property type="term" value="P:potassium ion import across plasma membrane"/>
    <property type="evidence" value="ECO:0007669"/>
    <property type="project" value="TreeGrafter"/>
</dbReference>
<dbReference type="Pfam" id="PF00324">
    <property type="entry name" value="AA_permease"/>
    <property type="match status" value="1"/>
</dbReference>
<dbReference type="EMBL" id="CAAE01018070">
    <property type="protein sequence ID" value="CAG13788.1"/>
    <property type="molecule type" value="Genomic_DNA"/>
</dbReference>
<proteinExistence type="predicted"/>
<protein>
    <submittedName>
        <fullName evidence="7">(spotted green pufferfish) hypothetical protein</fullName>
    </submittedName>
</protein>
<feature type="transmembrane region" description="Helical" evidence="5">
    <location>
        <begin position="12"/>
        <end position="45"/>
    </location>
</feature>
<dbReference type="PANTHER" id="PTHR11827">
    <property type="entry name" value="SOLUTE CARRIER FAMILY 12, CATION COTRANSPORTERS"/>
    <property type="match status" value="1"/>
</dbReference>
<keyword evidence="2 5" id="KW-0812">Transmembrane</keyword>
<evidence type="ECO:0000256" key="5">
    <source>
        <dbReference type="SAM" id="Phobius"/>
    </source>
</evidence>
<dbReference type="GO" id="GO:0008511">
    <property type="term" value="F:sodium:potassium:chloride symporter activity"/>
    <property type="evidence" value="ECO:0007669"/>
    <property type="project" value="TreeGrafter"/>
</dbReference>
<dbReference type="GO" id="GO:0055064">
    <property type="term" value="P:chloride ion homeostasis"/>
    <property type="evidence" value="ECO:0007669"/>
    <property type="project" value="TreeGrafter"/>
</dbReference>
<dbReference type="OrthoDB" id="2020542at2759"/>
<accession>Q4RCU4</accession>
<reference evidence="7" key="1">
    <citation type="journal article" date="2004" name="Nature">
        <title>Genome duplication in the teleost fish Tetraodon nigroviridis reveals the early vertebrate proto-karyotype.</title>
        <authorList>
            <person name="Jaillon O."/>
            <person name="Aury J.-M."/>
            <person name="Brunet F."/>
            <person name="Petit J.-L."/>
            <person name="Stange-Thomann N."/>
            <person name="Mauceli E."/>
            <person name="Bouneau L."/>
            <person name="Fischer C."/>
            <person name="Ozouf-Costaz C."/>
            <person name="Bernot A."/>
            <person name="Nicaud S."/>
            <person name="Jaffe D."/>
            <person name="Fisher S."/>
            <person name="Lutfalla G."/>
            <person name="Dossat C."/>
            <person name="Segurens B."/>
            <person name="Dasilva C."/>
            <person name="Salanoubat M."/>
            <person name="Levy M."/>
            <person name="Boudet N."/>
            <person name="Castellano S."/>
            <person name="Anthouard V."/>
            <person name="Jubin C."/>
            <person name="Castelli V."/>
            <person name="Katinka M."/>
            <person name="Vacherie B."/>
            <person name="Biemont C."/>
            <person name="Skalli Z."/>
            <person name="Cattolico L."/>
            <person name="Poulain J."/>
            <person name="De Berardinis V."/>
            <person name="Cruaud C."/>
            <person name="Duprat S."/>
            <person name="Brottier P."/>
            <person name="Coutanceau J.-P."/>
            <person name="Gouzy J."/>
            <person name="Parra G."/>
            <person name="Lardier G."/>
            <person name="Chapple C."/>
            <person name="McKernan K.J."/>
            <person name="McEwan P."/>
            <person name="Bosak S."/>
            <person name="Kellis M."/>
            <person name="Volff J.-N."/>
            <person name="Guigo R."/>
            <person name="Zody M.C."/>
            <person name="Mesirov J."/>
            <person name="Lindblad-Toh K."/>
            <person name="Birren B."/>
            <person name="Nusbaum C."/>
            <person name="Kahn D."/>
            <person name="Robinson-Rechavi M."/>
            <person name="Laudet V."/>
            <person name="Schachter V."/>
            <person name="Quetier F."/>
            <person name="Saurin W."/>
            <person name="Scarpelli C."/>
            <person name="Wincker P."/>
            <person name="Lander E.S."/>
            <person name="Weissenbach J."/>
            <person name="Roest Crollius H."/>
        </authorList>
    </citation>
    <scope>NUCLEOTIDE SEQUENCE [LARGE SCALE GENOMIC DNA]</scope>
</reference>
<comment type="caution">
    <text evidence="7">The sequence shown here is derived from an EMBL/GenBank/DDBJ whole genome shotgun (WGS) entry which is preliminary data.</text>
</comment>
<feature type="non-terminal residue" evidence="7">
    <location>
        <position position="1"/>
    </location>
</feature>
<evidence type="ECO:0000256" key="1">
    <source>
        <dbReference type="ARBA" id="ARBA00004141"/>
    </source>
</evidence>
<dbReference type="GO" id="GO:0016324">
    <property type="term" value="C:apical plasma membrane"/>
    <property type="evidence" value="ECO:0007669"/>
    <property type="project" value="TreeGrafter"/>
</dbReference>
<evidence type="ECO:0000256" key="2">
    <source>
        <dbReference type="ARBA" id="ARBA00022692"/>
    </source>
</evidence>
<name>Q4RCU4_TETNG</name>
<dbReference type="AlphaFoldDB" id="Q4RCU4"/>
<dbReference type="InterPro" id="IPR004841">
    <property type="entry name" value="AA-permease/SLC12A_dom"/>
</dbReference>
<gene>
    <name evidence="7" type="ORF">GSTENG00036427001</name>
</gene>
<keyword evidence="3 5" id="KW-1133">Transmembrane helix</keyword>
<feature type="domain" description="Amino acid permease/ SLC12A" evidence="6">
    <location>
        <begin position="1"/>
        <end position="84"/>
    </location>
</feature>
<reference evidence="7" key="2">
    <citation type="submission" date="2004-02" db="EMBL/GenBank/DDBJ databases">
        <authorList>
            <consortium name="Genoscope"/>
            <consortium name="Whitehead Institute Centre for Genome Research"/>
        </authorList>
    </citation>
    <scope>NUCLEOTIDE SEQUENCE</scope>
</reference>
<organism evidence="7">
    <name type="scientific">Tetraodon nigroviridis</name>
    <name type="common">Spotted green pufferfish</name>
    <name type="synonym">Chelonodon nigroviridis</name>
    <dbReference type="NCBI Taxonomy" id="99883"/>
    <lineage>
        <taxon>Eukaryota</taxon>
        <taxon>Metazoa</taxon>
        <taxon>Chordata</taxon>
        <taxon>Craniata</taxon>
        <taxon>Vertebrata</taxon>
        <taxon>Euteleostomi</taxon>
        <taxon>Actinopterygii</taxon>
        <taxon>Neopterygii</taxon>
        <taxon>Teleostei</taxon>
        <taxon>Neoteleostei</taxon>
        <taxon>Acanthomorphata</taxon>
        <taxon>Eupercaria</taxon>
        <taxon>Tetraodontiformes</taxon>
        <taxon>Tetradontoidea</taxon>
        <taxon>Tetraodontidae</taxon>
        <taxon>Tetraodon</taxon>
    </lineage>
</organism>
<evidence type="ECO:0000256" key="4">
    <source>
        <dbReference type="ARBA" id="ARBA00023136"/>
    </source>
</evidence>
<evidence type="ECO:0000259" key="6">
    <source>
        <dbReference type="Pfam" id="PF00324"/>
    </source>
</evidence>
<dbReference type="GO" id="GO:0055075">
    <property type="term" value="P:potassium ion homeostasis"/>
    <property type="evidence" value="ECO:0007669"/>
    <property type="project" value="TreeGrafter"/>
</dbReference>
<evidence type="ECO:0000256" key="3">
    <source>
        <dbReference type="ARBA" id="ARBA00022989"/>
    </source>
</evidence>
<dbReference type="PANTHER" id="PTHR11827:SF9">
    <property type="entry name" value="SOLUTE CARRIER FAMILY 12 MEMBER 3"/>
    <property type="match status" value="1"/>
</dbReference>
<comment type="subcellular location">
    <subcellularLocation>
        <location evidence="1">Membrane</location>
        <topology evidence="1">Multi-pass membrane protein</topology>
    </subcellularLocation>
</comment>
<sequence length="116" mass="12987">WRPSFKLYNKWLSLLGAVCSVVIMFLLTWWAALIAFGVVFILLGYTLYKKPDVNWGSSVQASSYNIALNQCVGLNHVEDHVKNYSFCHFTPQCLVLTGAPSSRPALVDLVACFTKI</sequence>
<feature type="non-terminal residue" evidence="7">
    <location>
        <position position="116"/>
    </location>
</feature>
<dbReference type="GO" id="GO:0055078">
    <property type="term" value="P:sodium ion homeostasis"/>
    <property type="evidence" value="ECO:0007669"/>
    <property type="project" value="TreeGrafter"/>
</dbReference>
<evidence type="ECO:0000313" key="7">
    <source>
        <dbReference type="EMBL" id="CAG13788.1"/>
    </source>
</evidence>
<keyword evidence="4 5" id="KW-0472">Membrane</keyword>
<dbReference type="InterPro" id="IPR004842">
    <property type="entry name" value="SLC12A_fam"/>
</dbReference>
<dbReference type="KEGG" id="tng:GSTEN00036427G001"/>
<dbReference type="GO" id="GO:0006884">
    <property type="term" value="P:cell volume homeostasis"/>
    <property type="evidence" value="ECO:0007669"/>
    <property type="project" value="TreeGrafter"/>
</dbReference>